<feature type="transmembrane region" description="Helical" evidence="2">
    <location>
        <begin position="63"/>
        <end position="84"/>
    </location>
</feature>
<dbReference type="EMBL" id="JAKZGS010000001">
    <property type="protein sequence ID" value="MCH7396554.1"/>
    <property type="molecule type" value="Genomic_DNA"/>
</dbReference>
<keyword evidence="2" id="KW-1133">Transmembrane helix</keyword>
<feature type="coiled-coil region" evidence="1">
    <location>
        <begin position="130"/>
        <end position="199"/>
    </location>
</feature>
<evidence type="ECO:0000256" key="1">
    <source>
        <dbReference type="SAM" id="Coils"/>
    </source>
</evidence>
<keyword evidence="1" id="KW-0175">Coiled coil</keyword>
<keyword evidence="2" id="KW-0472">Membrane</keyword>
<evidence type="ECO:0000256" key="2">
    <source>
        <dbReference type="SAM" id="Phobius"/>
    </source>
</evidence>
<keyword evidence="2" id="KW-0812">Transmembrane</keyword>
<gene>
    <name evidence="3" type="ORF">MM236_01080</name>
</gene>
<protein>
    <submittedName>
        <fullName evidence="3">Uncharacterized protein</fullName>
    </submittedName>
</protein>
<organism evidence="3 4">
    <name type="scientific">Belliella calami</name>
    <dbReference type="NCBI Taxonomy" id="2923436"/>
    <lineage>
        <taxon>Bacteria</taxon>
        <taxon>Pseudomonadati</taxon>
        <taxon>Bacteroidota</taxon>
        <taxon>Cytophagia</taxon>
        <taxon>Cytophagales</taxon>
        <taxon>Cyclobacteriaceae</taxon>
        <taxon>Belliella</taxon>
    </lineage>
</organism>
<proteinExistence type="predicted"/>
<keyword evidence="4" id="KW-1185">Reference proteome</keyword>
<evidence type="ECO:0000313" key="3">
    <source>
        <dbReference type="EMBL" id="MCH7396554.1"/>
    </source>
</evidence>
<feature type="transmembrane region" description="Helical" evidence="2">
    <location>
        <begin position="20"/>
        <end position="40"/>
    </location>
</feature>
<dbReference type="Proteomes" id="UP001165488">
    <property type="component" value="Unassembled WGS sequence"/>
</dbReference>
<evidence type="ECO:0000313" key="4">
    <source>
        <dbReference type="Proteomes" id="UP001165488"/>
    </source>
</evidence>
<name>A0ABS9UIW0_9BACT</name>
<accession>A0ABS9UIW0</accession>
<reference evidence="3" key="1">
    <citation type="submission" date="2022-03" db="EMBL/GenBank/DDBJ databases">
        <title>De novo assembled genomes of Belliella spp. (Cyclobacteriaceae) strains.</title>
        <authorList>
            <person name="Szabo A."/>
            <person name="Korponai K."/>
            <person name="Felfoldi T."/>
        </authorList>
    </citation>
    <scope>NUCLEOTIDE SEQUENCE</scope>
    <source>
        <strain evidence="3">DSM 107340</strain>
    </source>
</reference>
<comment type="caution">
    <text evidence="3">The sequence shown here is derived from an EMBL/GenBank/DDBJ whole genome shotgun (WGS) entry which is preliminary data.</text>
</comment>
<dbReference type="RefSeq" id="WP_241273075.1">
    <property type="nucleotide sequence ID" value="NZ_JAKZGS010000001.1"/>
</dbReference>
<sequence>MSWVNDILKFLKERVSNPFFTTFLFFWIIWNWKGIAYFIYSKDDIKDTLNYIVLNYKDWNYNLIYPIVFTIVSILISDIIYFALEYSTNYFSLKRIKKNSDKLKEEYTFRKDYAVEQAQFELALKGVKTIDELKEQVEFHQEEIKTLNSTILNLNANVNEKSTEIKEITNREVDLIEKLKLKNEEFNNLEAQSESFKREIINFIKFYVNRFYIKEMPSEMKFTWEEITSLKSINFFKDNKIDELIEKAFTPSNASSFEIEIINLVNSIKNYYGENLPNHVIALLIIDTYLKKNLESK</sequence>